<evidence type="ECO:0000259" key="16">
    <source>
        <dbReference type="PROSITE" id="PS50885"/>
    </source>
</evidence>
<evidence type="ECO:0000256" key="9">
    <source>
        <dbReference type="ARBA" id="ARBA00022777"/>
    </source>
</evidence>
<dbReference type="Gene3D" id="3.30.450.20">
    <property type="entry name" value="PAS domain"/>
    <property type="match status" value="1"/>
</dbReference>
<dbReference type="PANTHER" id="PTHR45528">
    <property type="entry name" value="SENSOR HISTIDINE KINASE CPXA"/>
    <property type="match status" value="1"/>
</dbReference>
<dbReference type="eggNOG" id="COG3850">
    <property type="taxonomic scope" value="Bacteria"/>
</dbReference>
<dbReference type="InterPro" id="IPR036890">
    <property type="entry name" value="HATPase_C_sf"/>
</dbReference>
<dbReference type="SUPFAM" id="SSF55874">
    <property type="entry name" value="ATPase domain of HSP90 chaperone/DNA topoisomerase II/histidine kinase"/>
    <property type="match status" value="1"/>
</dbReference>
<dbReference type="InterPro" id="IPR057640">
    <property type="entry name" value="Cache_WalK"/>
</dbReference>
<evidence type="ECO:0000256" key="13">
    <source>
        <dbReference type="ARBA" id="ARBA00023136"/>
    </source>
</evidence>
<evidence type="ECO:0000256" key="12">
    <source>
        <dbReference type="ARBA" id="ARBA00023012"/>
    </source>
</evidence>
<keyword evidence="12" id="KW-0902">Two-component regulatory system</keyword>
<dbReference type="FunFam" id="1.10.287.130:FF:000001">
    <property type="entry name" value="Two-component sensor histidine kinase"/>
    <property type="match status" value="1"/>
</dbReference>
<dbReference type="EMBL" id="CP002360">
    <property type="protein sequence ID" value="AEE96104.1"/>
    <property type="molecule type" value="Genomic_DNA"/>
</dbReference>
<dbReference type="PANTHER" id="PTHR45528:SF1">
    <property type="entry name" value="SENSOR HISTIDINE KINASE CPXA"/>
    <property type="match status" value="1"/>
</dbReference>
<dbReference type="InterPro" id="IPR029151">
    <property type="entry name" value="Sensor-like_sf"/>
</dbReference>
<dbReference type="SMART" id="SM00388">
    <property type="entry name" value="HisKA"/>
    <property type="match status" value="1"/>
</dbReference>
<feature type="transmembrane region" description="Helical" evidence="14">
    <location>
        <begin position="175"/>
        <end position="193"/>
    </location>
</feature>
<keyword evidence="6" id="KW-0808">Transferase</keyword>
<dbReference type="InterPro" id="IPR003660">
    <property type="entry name" value="HAMP_dom"/>
</dbReference>
<feature type="domain" description="HAMP" evidence="16">
    <location>
        <begin position="195"/>
        <end position="247"/>
    </location>
</feature>
<evidence type="ECO:0000256" key="1">
    <source>
        <dbReference type="ARBA" id="ARBA00000085"/>
    </source>
</evidence>
<feature type="domain" description="Histidine kinase" evidence="15">
    <location>
        <begin position="255"/>
        <end position="472"/>
    </location>
</feature>
<comment type="catalytic activity">
    <reaction evidence="1">
        <text>ATP + protein L-histidine = ADP + protein N-phospho-L-histidine.</text>
        <dbReference type="EC" id="2.7.13.3"/>
    </reaction>
</comment>
<dbReference type="InterPro" id="IPR005467">
    <property type="entry name" value="His_kinase_dom"/>
</dbReference>
<feature type="transmembrane region" description="Helical" evidence="14">
    <location>
        <begin position="20"/>
        <end position="39"/>
    </location>
</feature>
<proteinExistence type="predicted"/>
<dbReference type="STRING" id="697281.Mahau_0906"/>
<evidence type="ECO:0000256" key="6">
    <source>
        <dbReference type="ARBA" id="ARBA00022679"/>
    </source>
</evidence>
<protein>
    <recommendedName>
        <fullName evidence="3">histidine kinase</fullName>
        <ecNumber evidence="3">2.7.13.3</ecNumber>
    </recommendedName>
</protein>
<evidence type="ECO:0000256" key="10">
    <source>
        <dbReference type="ARBA" id="ARBA00022840"/>
    </source>
</evidence>
<gene>
    <name evidence="17" type="ordered locus">Mahau_0906</name>
</gene>
<dbReference type="GO" id="GO:0000155">
    <property type="term" value="F:phosphorelay sensor kinase activity"/>
    <property type="evidence" value="ECO:0007669"/>
    <property type="project" value="InterPro"/>
</dbReference>
<dbReference type="AlphaFoldDB" id="F4A1Y8"/>
<dbReference type="FunFam" id="3.30.565.10:FF:000006">
    <property type="entry name" value="Sensor histidine kinase WalK"/>
    <property type="match status" value="1"/>
</dbReference>
<dbReference type="PRINTS" id="PR00344">
    <property type="entry name" value="BCTRLSENSOR"/>
</dbReference>
<organism evidence="17 18">
    <name type="scientific">Mahella australiensis (strain DSM 15567 / CIP 107919 / 50-1 BON)</name>
    <dbReference type="NCBI Taxonomy" id="697281"/>
    <lineage>
        <taxon>Bacteria</taxon>
        <taxon>Bacillati</taxon>
        <taxon>Bacillota</taxon>
        <taxon>Clostridia</taxon>
        <taxon>Thermoanaerobacterales</taxon>
        <taxon>Thermoanaerobacterales Family IV. Incertae Sedis</taxon>
        <taxon>Mahella</taxon>
    </lineage>
</organism>
<dbReference type="InterPro" id="IPR036097">
    <property type="entry name" value="HisK_dim/P_sf"/>
</dbReference>
<dbReference type="InterPro" id="IPR004358">
    <property type="entry name" value="Sig_transdc_His_kin-like_C"/>
</dbReference>
<keyword evidence="18" id="KW-1185">Reference proteome</keyword>
<keyword evidence="9 17" id="KW-0418">Kinase</keyword>
<evidence type="ECO:0000256" key="5">
    <source>
        <dbReference type="ARBA" id="ARBA00022553"/>
    </source>
</evidence>
<dbReference type="SUPFAM" id="SSF103190">
    <property type="entry name" value="Sensory domain-like"/>
    <property type="match status" value="1"/>
</dbReference>
<dbReference type="Pfam" id="PF02518">
    <property type="entry name" value="HATPase_c"/>
    <property type="match status" value="1"/>
</dbReference>
<dbReference type="PROSITE" id="PS50109">
    <property type="entry name" value="HIS_KIN"/>
    <property type="match status" value="1"/>
</dbReference>
<evidence type="ECO:0000256" key="8">
    <source>
        <dbReference type="ARBA" id="ARBA00022741"/>
    </source>
</evidence>
<dbReference type="SUPFAM" id="SSF47384">
    <property type="entry name" value="Homodimeric domain of signal transducing histidine kinase"/>
    <property type="match status" value="1"/>
</dbReference>
<dbReference type="InterPro" id="IPR003594">
    <property type="entry name" value="HATPase_dom"/>
</dbReference>
<dbReference type="SMART" id="SM00387">
    <property type="entry name" value="HATPase_c"/>
    <property type="match status" value="1"/>
</dbReference>
<dbReference type="HOGENOM" id="CLU_000445_89_6_9"/>
<evidence type="ECO:0000256" key="14">
    <source>
        <dbReference type="SAM" id="Phobius"/>
    </source>
</evidence>
<dbReference type="GO" id="GO:0005524">
    <property type="term" value="F:ATP binding"/>
    <property type="evidence" value="ECO:0007669"/>
    <property type="project" value="UniProtKB-KW"/>
</dbReference>
<dbReference type="Gene3D" id="3.30.565.10">
    <property type="entry name" value="Histidine kinase-like ATPase, C-terminal domain"/>
    <property type="match status" value="1"/>
</dbReference>
<comment type="subcellular location">
    <subcellularLocation>
        <location evidence="2">Cell membrane</location>
        <topology evidence="2">Multi-pass membrane protein</topology>
    </subcellularLocation>
</comment>
<evidence type="ECO:0000256" key="4">
    <source>
        <dbReference type="ARBA" id="ARBA00022475"/>
    </source>
</evidence>
<dbReference type="eggNOG" id="COG5002">
    <property type="taxonomic scope" value="Bacteria"/>
</dbReference>
<keyword evidence="13 14" id="KW-0472">Membrane</keyword>
<dbReference type="InterPro" id="IPR050398">
    <property type="entry name" value="HssS/ArlS-like"/>
</dbReference>
<evidence type="ECO:0000256" key="7">
    <source>
        <dbReference type="ARBA" id="ARBA00022692"/>
    </source>
</evidence>
<dbReference type="SMART" id="SM00304">
    <property type="entry name" value="HAMP"/>
    <property type="match status" value="1"/>
</dbReference>
<dbReference type="EC" id="2.7.13.3" evidence="3"/>
<dbReference type="SUPFAM" id="SSF158472">
    <property type="entry name" value="HAMP domain-like"/>
    <property type="match status" value="1"/>
</dbReference>
<dbReference type="Proteomes" id="UP000008457">
    <property type="component" value="Chromosome"/>
</dbReference>
<dbReference type="OrthoDB" id="9796330at2"/>
<reference evidence="18" key="1">
    <citation type="submission" date="2010-11" db="EMBL/GenBank/DDBJ databases">
        <title>The complete genome of Mahella australiensis DSM 15567.</title>
        <authorList>
            <consortium name="US DOE Joint Genome Institute (JGI-PGF)"/>
            <person name="Lucas S."/>
            <person name="Copeland A."/>
            <person name="Lapidus A."/>
            <person name="Bruce D."/>
            <person name="Goodwin L."/>
            <person name="Pitluck S."/>
            <person name="Kyrpides N."/>
            <person name="Mavromatis K."/>
            <person name="Pagani I."/>
            <person name="Ivanova N."/>
            <person name="Teshima H."/>
            <person name="Brettin T."/>
            <person name="Detter J.C."/>
            <person name="Han C."/>
            <person name="Tapia R."/>
            <person name="Land M."/>
            <person name="Hauser L."/>
            <person name="Markowitz V."/>
            <person name="Cheng J.-F."/>
            <person name="Hugenholtz P."/>
            <person name="Woyke T."/>
            <person name="Wu D."/>
            <person name="Spring S."/>
            <person name="Pukall R."/>
            <person name="Steenblock K."/>
            <person name="Schneider S."/>
            <person name="Klenk H.-P."/>
            <person name="Eisen J.A."/>
        </authorList>
    </citation>
    <scope>NUCLEOTIDE SEQUENCE [LARGE SCALE GENOMIC DNA]</scope>
    <source>
        <strain evidence="18">DSM 15567 / CIP 107919 / 50-1 BON</strain>
    </source>
</reference>
<dbReference type="Pfam" id="PF00512">
    <property type="entry name" value="HisKA"/>
    <property type="match status" value="1"/>
</dbReference>
<evidence type="ECO:0000256" key="11">
    <source>
        <dbReference type="ARBA" id="ARBA00022989"/>
    </source>
</evidence>
<dbReference type="GO" id="GO:0005886">
    <property type="term" value="C:plasma membrane"/>
    <property type="evidence" value="ECO:0007669"/>
    <property type="project" value="UniProtKB-SubCell"/>
</dbReference>
<dbReference type="CDD" id="cd00082">
    <property type="entry name" value="HisKA"/>
    <property type="match status" value="1"/>
</dbReference>
<keyword evidence="10" id="KW-0067">ATP-binding</keyword>
<dbReference type="KEGG" id="mas:Mahau_0906"/>
<dbReference type="CDD" id="cd06225">
    <property type="entry name" value="HAMP"/>
    <property type="match status" value="1"/>
</dbReference>
<dbReference type="Pfam" id="PF00672">
    <property type="entry name" value="HAMP"/>
    <property type="match status" value="1"/>
</dbReference>
<evidence type="ECO:0000313" key="18">
    <source>
        <dbReference type="Proteomes" id="UP000008457"/>
    </source>
</evidence>
<dbReference type="PROSITE" id="PS50885">
    <property type="entry name" value="HAMP"/>
    <property type="match status" value="1"/>
</dbReference>
<name>F4A1Y8_MAHA5</name>
<dbReference type="Pfam" id="PF23846">
    <property type="entry name" value="Cache_WalK"/>
    <property type="match status" value="1"/>
</dbReference>
<sequence>MLRNKHVHPISLRWQISVSYFVIIAISFTMLNMAVINILEQNYISSRKTTLVKQANIISVVSARYLQDANPYINNVISDFSDSLNARILILNHRGTVVVDSFNDINILNRTLNHQEVLAALKGESVSQQYYLPEGQWVMYSTAPITANGDIIGVVFISSSLKDIYDSISQVRDRLLVYSVFLAVAIALFSYFISGFVTKPIKDITDVIREMGRGHLRQKVEVSGSKEIIELGNAFNAMSQRVESLDKARSEFVANASHELKTPLSSIKVLAQSLVQDPNADIKVYKEFMYDIDSEIDRMNNVINDLLTLVQLDKDKPDITYTDVDLERLINEVLKVLRPLAAAKNIKLNYRCEEGVSIRGDAPKLKQMLINIIDNALKYTPEGGKVDVCLRKKDGEALIEVVDNGMGIPRADLPYIFDRFYRVDKARSRATGGTGLGLSIAQKIAYLHKGTINVESSEGEGTRFSIKLPLNMG</sequence>
<keyword evidence="4" id="KW-1003">Cell membrane</keyword>
<evidence type="ECO:0000259" key="15">
    <source>
        <dbReference type="PROSITE" id="PS50109"/>
    </source>
</evidence>
<keyword evidence="5" id="KW-0597">Phosphoprotein</keyword>
<keyword evidence="7 14" id="KW-0812">Transmembrane</keyword>
<keyword evidence="8" id="KW-0547">Nucleotide-binding</keyword>
<reference evidence="17 18" key="2">
    <citation type="journal article" date="2011" name="Stand. Genomic Sci.">
        <title>Complete genome sequence of Mahella australiensis type strain (50-1 BON).</title>
        <authorList>
            <person name="Sikorski J."/>
            <person name="Teshima H."/>
            <person name="Nolan M."/>
            <person name="Lucas S."/>
            <person name="Hammon N."/>
            <person name="Deshpande S."/>
            <person name="Cheng J.F."/>
            <person name="Pitluck S."/>
            <person name="Liolios K."/>
            <person name="Pagani I."/>
            <person name="Ivanova N."/>
            <person name="Huntemann M."/>
            <person name="Mavromatis K."/>
            <person name="Ovchinikova G."/>
            <person name="Pati A."/>
            <person name="Tapia R."/>
            <person name="Han C."/>
            <person name="Goodwin L."/>
            <person name="Chen A."/>
            <person name="Palaniappan K."/>
            <person name="Land M."/>
            <person name="Hauser L."/>
            <person name="Ngatchou-Djao O.D."/>
            <person name="Rohde M."/>
            <person name="Pukall R."/>
            <person name="Spring S."/>
            <person name="Abt B."/>
            <person name="Goker M."/>
            <person name="Detter J.C."/>
            <person name="Woyke T."/>
            <person name="Bristow J."/>
            <person name="Markowitz V."/>
            <person name="Hugenholtz P."/>
            <person name="Eisen J.A."/>
            <person name="Kyrpides N.C."/>
            <person name="Klenk H.P."/>
            <person name="Lapidus A."/>
        </authorList>
    </citation>
    <scope>NUCLEOTIDE SEQUENCE [LARGE SCALE GENOMIC DNA]</scope>
    <source>
        <strain evidence="18">DSM 15567 / CIP 107919 / 50-1 BON</strain>
    </source>
</reference>
<evidence type="ECO:0000313" key="17">
    <source>
        <dbReference type="EMBL" id="AEE96104.1"/>
    </source>
</evidence>
<dbReference type="CDD" id="cd00075">
    <property type="entry name" value="HATPase"/>
    <property type="match status" value="1"/>
</dbReference>
<evidence type="ECO:0000256" key="3">
    <source>
        <dbReference type="ARBA" id="ARBA00012438"/>
    </source>
</evidence>
<keyword evidence="11 14" id="KW-1133">Transmembrane helix</keyword>
<dbReference type="InterPro" id="IPR003661">
    <property type="entry name" value="HisK_dim/P_dom"/>
</dbReference>
<evidence type="ECO:0000256" key="2">
    <source>
        <dbReference type="ARBA" id="ARBA00004651"/>
    </source>
</evidence>
<dbReference type="Gene3D" id="1.10.8.500">
    <property type="entry name" value="HAMP domain in histidine kinase"/>
    <property type="match status" value="1"/>
</dbReference>
<dbReference type="Gene3D" id="1.10.287.130">
    <property type="match status" value="1"/>
</dbReference>
<accession>F4A1Y8</accession>